<proteinExistence type="predicted"/>
<evidence type="ECO:0000313" key="1">
    <source>
        <dbReference type="EMBL" id="CDO08301.1"/>
    </source>
</evidence>
<dbReference type="AlphaFoldDB" id="W9B0B9"/>
<dbReference type="Proteomes" id="UP000028870">
    <property type="component" value="Unassembled WGS sequence"/>
</dbReference>
<comment type="caution">
    <text evidence="1">The sequence shown here is derived from an EMBL/GenBank/DDBJ whole genome shotgun (WGS) entry which is preliminary data.</text>
</comment>
<accession>W9B0B9</accession>
<name>W9B0B9_MYCCO</name>
<dbReference type="STRING" id="258533.BN977_03120"/>
<reference evidence="1" key="1">
    <citation type="submission" date="2014-03" db="EMBL/GenBank/DDBJ databases">
        <title>Draft Genome Sequence of Mycobacterium cosmeticum DSM 44829.</title>
        <authorList>
            <person name="Croce O."/>
            <person name="Robert C."/>
            <person name="Raoult D."/>
            <person name="Drancourt M."/>
        </authorList>
    </citation>
    <scope>NUCLEOTIDE SEQUENCE [LARGE SCALE GENOMIC DNA]</scope>
    <source>
        <strain evidence="1">DSM 44829</strain>
    </source>
</reference>
<sequence>MRALRLGSNVLPNRVATEMIAGPRVRAQNTSVTMPTANGMPRDWKYGSLVKCRQNVAPAMVIPEPRITCAVP</sequence>
<reference evidence="1" key="2">
    <citation type="submission" date="2014-03" db="EMBL/GenBank/DDBJ databases">
        <authorList>
            <person name="Urmite Genomes"/>
        </authorList>
    </citation>
    <scope>NUCLEOTIDE SEQUENCE</scope>
    <source>
        <strain evidence="1">DSM 44829</strain>
    </source>
</reference>
<keyword evidence="2" id="KW-1185">Reference proteome</keyword>
<evidence type="ECO:0000313" key="2">
    <source>
        <dbReference type="Proteomes" id="UP000028870"/>
    </source>
</evidence>
<protein>
    <submittedName>
        <fullName evidence="1">Uncharacterized protein</fullName>
    </submittedName>
</protein>
<gene>
    <name evidence="1" type="ORF">BN977_03120</name>
</gene>
<organism evidence="1 2">
    <name type="scientific">Mycolicibacterium cosmeticum</name>
    <dbReference type="NCBI Taxonomy" id="258533"/>
    <lineage>
        <taxon>Bacteria</taxon>
        <taxon>Bacillati</taxon>
        <taxon>Actinomycetota</taxon>
        <taxon>Actinomycetes</taxon>
        <taxon>Mycobacteriales</taxon>
        <taxon>Mycobacteriaceae</taxon>
        <taxon>Mycolicibacterium</taxon>
    </lineage>
</organism>
<dbReference type="EMBL" id="CCBB010000001">
    <property type="protein sequence ID" value="CDO08301.1"/>
    <property type="molecule type" value="Genomic_DNA"/>
</dbReference>